<reference evidence="3 4" key="1">
    <citation type="submission" date="2020-01" db="EMBL/GenBank/DDBJ databases">
        <authorList>
            <consortium name="DOE Joint Genome Institute"/>
            <person name="Haridas S."/>
            <person name="Albert R."/>
            <person name="Binder M."/>
            <person name="Bloem J."/>
            <person name="Labutti K."/>
            <person name="Salamov A."/>
            <person name="Andreopoulos B."/>
            <person name="Baker S.E."/>
            <person name="Barry K."/>
            <person name="Bills G."/>
            <person name="Bluhm B.H."/>
            <person name="Cannon C."/>
            <person name="Castanera R."/>
            <person name="Culley D.E."/>
            <person name="Daum C."/>
            <person name="Ezra D."/>
            <person name="Gonzalez J.B."/>
            <person name="Henrissat B."/>
            <person name="Kuo A."/>
            <person name="Liang C."/>
            <person name="Lipzen A."/>
            <person name="Lutzoni F."/>
            <person name="Magnuson J."/>
            <person name="Mondo S."/>
            <person name="Nolan M."/>
            <person name="Ohm R."/>
            <person name="Pangilinan J."/>
            <person name="Park H.-J.H."/>
            <person name="Ramirez L."/>
            <person name="Alfaro M."/>
            <person name="Sun H."/>
            <person name="Tritt A."/>
            <person name="Yoshinaga Y."/>
            <person name="Zwiers L.-H.L."/>
            <person name="Turgeon B.G."/>
            <person name="Goodwin S.B."/>
            <person name="Spatafora J.W."/>
            <person name="Crous P.W."/>
            <person name="Grigoriev I.V."/>
        </authorList>
    </citation>
    <scope>NUCLEOTIDE SEQUENCE [LARGE SCALE GENOMIC DNA]</scope>
    <source>
        <strain evidence="3 4">CBS 611.86</strain>
    </source>
</reference>
<name>A0A7C8MI80_9PLEO</name>
<feature type="coiled-coil region" evidence="1">
    <location>
        <begin position="99"/>
        <end position="141"/>
    </location>
</feature>
<keyword evidence="4" id="KW-1185">Reference proteome</keyword>
<organism evidence="3 4">
    <name type="scientific">Massariosphaeria phaeospora</name>
    <dbReference type="NCBI Taxonomy" id="100035"/>
    <lineage>
        <taxon>Eukaryota</taxon>
        <taxon>Fungi</taxon>
        <taxon>Dikarya</taxon>
        <taxon>Ascomycota</taxon>
        <taxon>Pezizomycotina</taxon>
        <taxon>Dothideomycetes</taxon>
        <taxon>Pleosporomycetidae</taxon>
        <taxon>Pleosporales</taxon>
        <taxon>Pleosporales incertae sedis</taxon>
        <taxon>Massariosphaeria</taxon>
    </lineage>
</organism>
<comment type="caution">
    <text evidence="3">The sequence shown here is derived from an EMBL/GenBank/DDBJ whole genome shotgun (WGS) entry which is preliminary data.</text>
</comment>
<protein>
    <submittedName>
        <fullName evidence="3">Uncharacterized protein</fullName>
    </submittedName>
</protein>
<evidence type="ECO:0000313" key="3">
    <source>
        <dbReference type="EMBL" id="KAF2876103.1"/>
    </source>
</evidence>
<gene>
    <name evidence="3" type="ORF">BDV95DRAFT_590287</name>
</gene>
<dbReference type="AlphaFoldDB" id="A0A7C8MI80"/>
<sequence>MDHVTRMMMHRSLARRTVLLRRTGQMGRRPYANAAPPPPPNPSSSNPSPRPSGEVKEGSRVGSFYKSFGSPVLKSFLGALFTYQVIYWAWLKLETLEAKAEKEAEIHSLKSELKAAVLQQKETASEKLDQGKEKVKNLVKKGSW</sequence>
<accession>A0A7C8MI80</accession>
<evidence type="ECO:0000256" key="2">
    <source>
        <dbReference type="SAM" id="MobiDB-lite"/>
    </source>
</evidence>
<keyword evidence="1" id="KW-0175">Coiled coil</keyword>
<evidence type="ECO:0000313" key="4">
    <source>
        <dbReference type="Proteomes" id="UP000481861"/>
    </source>
</evidence>
<dbReference type="Proteomes" id="UP000481861">
    <property type="component" value="Unassembled WGS sequence"/>
</dbReference>
<dbReference type="OrthoDB" id="2120024at2759"/>
<feature type="region of interest" description="Disordered" evidence="2">
    <location>
        <begin position="27"/>
        <end position="58"/>
    </location>
</feature>
<proteinExistence type="predicted"/>
<dbReference type="EMBL" id="JAADJZ010000003">
    <property type="protein sequence ID" value="KAF2876103.1"/>
    <property type="molecule type" value="Genomic_DNA"/>
</dbReference>
<evidence type="ECO:0000256" key="1">
    <source>
        <dbReference type="SAM" id="Coils"/>
    </source>
</evidence>